<evidence type="ECO:0000313" key="13">
    <source>
        <dbReference type="RefSeq" id="XP_013407319.1"/>
    </source>
</evidence>
<feature type="compositionally biased region" description="Polar residues" evidence="7">
    <location>
        <begin position="423"/>
        <end position="437"/>
    </location>
</feature>
<dbReference type="SMART" id="SM00409">
    <property type="entry name" value="IG"/>
    <property type="match status" value="1"/>
</dbReference>
<dbReference type="RefSeq" id="XP_013407320.1">
    <property type="nucleotide sequence ID" value="XM_013551866.1"/>
</dbReference>
<dbReference type="SUPFAM" id="SSF52058">
    <property type="entry name" value="L domain-like"/>
    <property type="match status" value="1"/>
</dbReference>
<keyword evidence="6" id="KW-0393">Immunoglobulin domain</keyword>
<name>A0A1S3JA96_LINAN</name>
<evidence type="ECO:0000256" key="6">
    <source>
        <dbReference type="ARBA" id="ARBA00023319"/>
    </source>
</evidence>
<evidence type="ECO:0000256" key="1">
    <source>
        <dbReference type="ARBA" id="ARBA00022614"/>
    </source>
</evidence>
<keyword evidence="8" id="KW-0812">Transmembrane</keyword>
<dbReference type="RefSeq" id="XP_013407322.1">
    <property type="nucleotide sequence ID" value="XM_013551868.1"/>
</dbReference>
<feature type="compositionally biased region" description="Polar residues" evidence="7">
    <location>
        <begin position="754"/>
        <end position="778"/>
    </location>
</feature>
<evidence type="ECO:0000256" key="2">
    <source>
        <dbReference type="ARBA" id="ARBA00022729"/>
    </source>
</evidence>
<reference evidence="12 13" key="1">
    <citation type="submission" date="2025-04" db="UniProtKB">
        <authorList>
            <consortium name="RefSeq"/>
        </authorList>
    </citation>
    <scope>IDENTIFICATION</scope>
    <source>
        <tissue evidence="12 13">Gonads</tissue>
    </source>
</reference>
<dbReference type="PANTHER" id="PTHR45842">
    <property type="entry name" value="SYNAPTIC ADHESION-LIKE MOLECULE SALM"/>
    <property type="match status" value="1"/>
</dbReference>
<accession>A0A1S3JA96</accession>
<dbReference type="RefSeq" id="XP_013407319.1">
    <property type="nucleotide sequence ID" value="XM_013551865.1"/>
</dbReference>
<dbReference type="SMART" id="SM00082">
    <property type="entry name" value="LRRCT"/>
    <property type="match status" value="1"/>
</dbReference>
<evidence type="ECO:0000256" key="9">
    <source>
        <dbReference type="SAM" id="SignalP"/>
    </source>
</evidence>
<feature type="domain" description="Ig-like" evidence="10">
    <location>
        <begin position="271"/>
        <end position="361"/>
    </location>
</feature>
<dbReference type="SUPFAM" id="SSF48726">
    <property type="entry name" value="Immunoglobulin"/>
    <property type="match status" value="1"/>
</dbReference>
<organism evidence="11 16">
    <name type="scientific">Lingula anatina</name>
    <name type="common">Brachiopod</name>
    <name type="synonym">Lingula unguis</name>
    <dbReference type="NCBI Taxonomy" id="7574"/>
    <lineage>
        <taxon>Eukaryota</taxon>
        <taxon>Metazoa</taxon>
        <taxon>Spiralia</taxon>
        <taxon>Lophotrochozoa</taxon>
        <taxon>Brachiopoda</taxon>
        <taxon>Linguliformea</taxon>
        <taxon>Lingulata</taxon>
        <taxon>Lingulida</taxon>
        <taxon>Linguloidea</taxon>
        <taxon>Lingulidae</taxon>
        <taxon>Lingula</taxon>
    </lineage>
</organism>
<dbReference type="Gene3D" id="3.80.10.10">
    <property type="entry name" value="Ribonuclease Inhibitor"/>
    <property type="match status" value="2"/>
</dbReference>
<keyword evidence="8" id="KW-1133">Transmembrane helix</keyword>
<dbReference type="InterPro" id="IPR001611">
    <property type="entry name" value="Leu-rich_rpt"/>
</dbReference>
<dbReference type="OrthoDB" id="6287768at2759"/>
<dbReference type="PROSITE" id="PS50835">
    <property type="entry name" value="IG_LIKE"/>
    <property type="match status" value="1"/>
</dbReference>
<feature type="compositionally biased region" description="Polar residues" evidence="7">
    <location>
        <begin position="670"/>
        <end position="687"/>
    </location>
</feature>
<evidence type="ECO:0000256" key="3">
    <source>
        <dbReference type="ARBA" id="ARBA00022737"/>
    </source>
</evidence>
<evidence type="ECO:0000259" key="10">
    <source>
        <dbReference type="PROSITE" id="PS50835"/>
    </source>
</evidence>
<feature type="transmembrane region" description="Helical" evidence="8">
    <location>
        <begin position="379"/>
        <end position="406"/>
    </location>
</feature>
<dbReference type="FunFam" id="2.60.40.10:FF:000032">
    <property type="entry name" value="palladin isoform X1"/>
    <property type="match status" value="1"/>
</dbReference>
<dbReference type="InterPro" id="IPR000483">
    <property type="entry name" value="Cys-rich_flank_reg_C"/>
</dbReference>
<feature type="compositionally biased region" description="Polar residues" evidence="7">
    <location>
        <begin position="452"/>
        <end position="461"/>
    </location>
</feature>
<dbReference type="RefSeq" id="XP_013407318.1">
    <property type="nucleotide sequence ID" value="XM_013551864.1"/>
</dbReference>
<keyword evidence="8" id="KW-0472">Membrane</keyword>
<dbReference type="InterPro" id="IPR013783">
    <property type="entry name" value="Ig-like_fold"/>
</dbReference>
<feature type="chain" id="PRO_5014545913" evidence="9">
    <location>
        <begin position="30"/>
        <end position="831"/>
    </location>
</feature>
<feature type="signal peptide" evidence="9">
    <location>
        <begin position="1"/>
        <end position="29"/>
    </location>
</feature>
<gene>
    <name evidence="12 13 14 15 16 17" type="primary">LOC106171493</name>
</gene>
<keyword evidence="11" id="KW-1185">Reference proteome</keyword>
<dbReference type="InterPro" id="IPR036179">
    <property type="entry name" value="Ig-like_dom_sf"/>
</dbReference>
<feature type="region of interest" description="Disordered" evidence="7">
    <location>
        <begin position="417"/>
        <end position="464"/>
    </location>
</feature>
<evidence type="ECO:0000313" key="16">
    <source>
        <dbReference type="RefSeq" id="XP_013407322.1"/>
    </source>
</evidence>
<dbReference type="SMART" id="SM00408">
    <property type="entry name" value="IGc2"/>
    <property type="match status" value="1"/>
</dbReference>
<evidence type="ECO:0000256" key="8">
    <source>
        <dbReference type="SAM" id="Phobius"/>
    </source>
</evidence>
<sequence length="831" mass="91799">MMAPLGPLIWVTFPLLFLLLIDSLSQVDAANHCNVIYQKSHLQAHCQSRNLHSIPKNLTNGNRIHFLFVTNNRLESIGNNDLDAYPSLQEVYFENNRIKRISRNAFHSLRNLILIDLEGNDLKYIPEGTFQNLNKLRELNLGGNAIARIDNNALILPRLEKLSFAECKLTYVAPEAFSGLGVSFTELNLAHNSLARLDSRIKQSFTNNFNILRIYGNPWNCDCHLRWLRHWLVHADLIWEFGTNVPMCDSPLKLKNQLWSDVEANNFACSTKVLTNGSSKVTNENSPVSFDCVIYANPKAKITWFMNGTEIQSTSNRYNVTENGLYNLTNTLHIKSAHSNDSGVYKCLAENLSGQSEATFNLKVYAAPPAQAQSNSHRVIMGVGMIAGITTAGCLGLLLIVALLAYSARRCLCPKGSKDVSPNKPTMNGKRNGSSNGRKPHSGGEDHELQSLCGSSMTGTTRRSDLDPIELKLLKEQAYPIPEEYTSEGELGFMGSTNKRGYYPHDHANYQDPYEYEDQHFYPGNGDYYPLTDNQLYPQDLHVDHSYPEEPGYYRLRDPDYQYNEDNINPQDLPPHMDYVPQGGPPEQYYGFPGYMPNDPGYYPDVPGGPLPLPPAHLLDPALAPVYGIQQSPGPMVGAPRNRSPIPPQGSDHGYFSLPNVSEGPRKSPAPSQGSSSKGQIPSSRSDGSLKKGAVPKQKSRDGKLSPVSDISNGARSPLPGPQVYDIKQRQGSLQRGSPLPGPVLPLGEHGPNTRRSPFPRQSSDQTPYAQSPTTPTESCPLPPKKPPRLYVDLNGLTQSDSQSRDTVSSKSSKSSSHHDMGDPHGVGTAV</sequence>
<dbReference type="InterPro" id="IPR050467">
    <property type="entry name" value="LRFN"/>
</dbReference>
<dbReference type="PANTHER" id="PTHR45842:SF25">
    <property type="entry name" value="CARBOXYPEPTIDASE N SUBUNIT 2-LIKE"/>
    <property type="match status" value="1"/>
</dbReference>
<dbReference type="Proteomes" id="UP000085678">
    <property type="component" value="Unplaced"/>
</dbReference>
<evidence type="ECO:0000313" key="17">
    <source>
        <dbReference type="RefSeq" id="XP_013407324.1"/>
    </source>
</evidence>
<dbReference type="InterPro" id="IPR003591">
    <property type="entry name" value="Leu-rich_rpt_typical-subtyp"/>
</dbReference>
<keyword evidence="2 9" id="KW-0732">Signal</keyword>
<evidence type="ECO:0000256" key="7">
    <source>
        <dbReference type="SAM" id="MobiDB-lite"/>
    </source>
</evidence>
<feature type="region of interest" description="Disordered" evidence="7">
    <location>
        <begin position="630"/>
        <end position="831"/>
    </location>
</feature>
<dbReference type="Pfam" id="PF13855">
    <property type="entry name" value="LRR_8"/>
    <property type="match status" value="1"/>
</dbReference>
<evidence type="ECO:0000313" key="15">
    <source>
        <dbReference type="RefSeq" id="XP_013407321.1"/>
    </source>
</evidence>
<dbReference type="KEGG" id="lak:106171493"/>
<dbReference type="Pfam" id="PF07679">
    <property type="entry name" value="I-set"/>
    <property type="match status" value="1"/>
</dbReference>
<dbReference type="RefSeq" id="XP_013407321.1">
    <property type="nucleotide sequence ID" value="XM_013551867.1"/>
</dbReference>
<dbReference type="InterPro" id="IPR013098">
    <property type="entry name" value="Ig_I-set"/>
</dbReference>
<evidence type="ECO:0000256" key="4">
    <source>
        <dbReference type="ARBA" id="ARBA00023157"/>
    </source>
</evidence>
<dbReference type="InterPro" id="IPR007110">
    <property type="entry name" value="Ig-like_dom"/>
</dbReference>
<dbReference type="InterPro" id="IPR032675">
    <property type="entry name" value="LRR_dom_sf"/>
</dbReference>
<dbReference type="InterPro" id="IPR003598">
    <property type="entry name" value="Ig_sub2"/>
</dbReference>
<evidence type="ECO:0000313" key="11">
    <source>
        <dbReference type="Proteomes" id="UP000085678"/>
    </source>
</evidence>
<keyword evidence="1" id="KW-0433">Leucine-rich repeat</keyword>
<dbReference type="PROSITE" id="PS51450">
    <property type="entry name" value="LRR"/>
    <property type="match status" value="1"/>
</dbReference>
<dbReference type="InterPro" id="IPR003599">
    <property type="entry name" value="Ig_sub"/>
</dbReference>
<dbReference type="STRING" id="7574.A0A1S3JA96"/>
<dbReference type="SMART" id="SM00369">
    <property type="entry name" value="LRR_TYP"/>
    <property type="match status" value="4"/>
</dbReference>
<evidence type="ECO:0000313" key="12">
    <source>
        <dbReference type="RefSeq" id="XP_013407318.1"/>
    </source>
</evidence>
<dbReference type="RefSeq" id="XP_013407324.1">
    <property type="nucleotide sequence ID" value="XM_013551870.1"/>
</dbReference>
<feature type="compositionally biased region" description="Low complexity" evidence="7">
    <location>
        <begin position="798"/>
        <end position="815"/>
    </location>
</feature>
<evidence type="ECO:0000256" key="5">
    <source>
        <dbReference type="ARBA" id="ARBA00023180"/>
    </source>
</evidence>
<keyword evidence="3" id="KW-0677">Repeat</keyword>
<evidence type="ECO:0000313" key="14">
    <source>
        <dbReference type="RefSeq" id="XP_013407320.1"/>
    </source>
</evidence>
<dbReference type="GeneID" id="106171493"/>
<dbReference type="AlphaFoldDB" id="A0A1S3JA96"/>
<dbReference type="Gene3D" id="2.60.40.10">
    <property type="entry name" value="Immunoglobulins"/>
    <property type="match status" value="1"/>
</dbReference>
<protein>
    <submittedName>
        <fullName evidence="12 13">Leucine-rich repeat-containing protein 24</fullName>
    </submittedName>
</protein>
<keyword evidence="4" id="KW-1015">Disulfide bond</keyword>
<keyword evidence="5" id="KW-0325">Glycoprotein</keyword>
<proteinExistence type="predicted"/>